<feature type="compositionally biased region" description="Basic and acidic residues" evidence="1">
    <location>
        <begin position="42"/>
        <end position="59"/>
    </location>
</feature>
<dbReference type="Proteomes" id="UP000886520">
    <property type="component" value="Chromosome 5"/>
</dbReference>
<dbReference type="InterPro" id="IPR036388">
    <property type="entry name" value="WH-like_DNA-bd_sf"/>
</dbReference>
<evidence type="ECO:0000259" key="2">
    <source>
        <dbReference type="SMART" id="SM00049"/>
    </source>
</evidence>
<dbReference type="PANTHER" id="PTHR46361">
    <property type="entry name" value="ELECTRON CARRIER/ PROTEIN DISULFIDE OXIDOREDUCTASE"/>
    <property type="match status" value="1"/>
</dbReference>
<dbReference type="InterPro" id="IPR002109">
    <property type="entry name" value="Glutaredoxin"/>
</dbReference>
<dbReference type="Pfam" id="PF00610">
    <property type="entry name" value="DEP"/>
    <property type="match status" value="1"/>
</dbReference>
<name>A0A9D4V4W4_ADICA</name>
<dbReference type="InterPro" id="IPR036249">
    <property type="entry name" value="Thioredoxin-like_sf"/>
</dbReference>
<feature type="region of interest" description="Disordered" evidence="1">
    <location>
        <begin position="1"/>
        <end position="108"/>
    </location>
</feature>
<evidence type="ECO:0000313" key="3">
    <source>
        <dbReference type="EMBL" id="KAI5079505.1"/>
    </source>
</evidence>
<dbReference type="PANTHER" id="PTHR46361:SF3">
    <property type="entry name" value="ELECTRON CARRIER_ PROTEIN DISULFIDE OXIDOREDUCTASE"/>
    <property type="match status" value="1"/>
</dbReference>
<feature type="domain" description="DEP" evidence="2">
    <location>
        <begin position="319"/>
        <end position="392"/>
    </location>
</feature>
<feature type="compositionally biased region" description="Basic and acidic residues" evidence="1">
    <location>
        <begin position="92"/>
        <end position="108"/>
    </location>
</feature>
<dbReference type="Gene3D" id="3.40.30.10">
    <property type="entry name" value="Glutaredoxin"/>
    <property type="match status" value="1"/>
</dbReference>
<accession>A0A9D4V4W4</accession>
<dbReference type="EMBL" id="JABFUD020000005">
    <property type="protein sequence ID" value="KAI5079505.1"/>
    <property type="molecule type" value="Genomic_DNA"/>
</dbReference>
<dbReference type="Pfam" id="PF04784">
    <property type="entry name" value="DUF547"/>
    <property type="match status" value="1"/>
</dbReference>
<dbReference type="InterPro" id="IPR014025">
    <property type="entry name" value="Glutaredoxin_subgr"/>
</dbReference>
<feature type="region of interest" description="Disordered" evidence="1">
    <location>
        <begin position="156"/>
        <end position="181"/>
    </location>
</feature>
<dbReference type="Gene3D" id="1.10.10.10">
    <property type="entry name" value="Winged helix-like DNA-binding domain superfamily/Winged helix DNA-binding domain"/>
    <property type="match status" value="1"/>
</dbReference>
<evidence type="ECO:0000313" key="4">
    <source>
        <dbReference type="Proteomes" id="UP000886520"/>
    </source>
</evidence>
<dbReference type="GO" id="GO:0035556">
    <property type="term" value="P:intracellular signal transduction"/>
    <property type="evidence" value="ECO:0007669"/>
    <property type="project" value="InterPro"/>
</dbReference>
<gene>
    <name evidence="3" type="ORF">GOP47_0004984</name>
</gene>
<reference evidence="3 4" key="1">
    <citation type="submission" date="2021-01" db="EMBL/GenBank/DDBJ databases">
        <title>Adiantum capillus-veneris genome.</title>
        <authorList>
            <person name="Fang Y."/>
            <person name="Liao Q."/>
        </authorList>
    </citation>
    <scope>NUCLEOTIDE SEQUENCE [LARGE SCALE GENOMIC DNA]</scope>
    <source>
        <strain evidence="3">H3</strain>
        <tissue evidence="3">Leaf</tissue>
    </source>
</reference>
<feature type="compositionally biased region" description="Basic and acidic residues" evidence="1">
    <location>
        <begin position="1"/>
        <end position="10"/>
    </location>
</feature>
<keyword evidence="4" id="KW-1185">Reference proteome</keyword>
<dbReference type="PROSITE" id="PS51354">
    <property type="entry name" value="GLUTAREDOXIN_2"/>
    <property type="match status" value="1"/>
</dbReference>
<dbReference type="Pfam" id="PF00462">
    <property type="entry name" value="Glutaredoxin"/>
    <property type="match status" value="1"/>
</dbReference>
<sequence length="577" mass="64223">MDAPAVKEDQPTEAAVAAEGPSPADRNKDASDGEIVVQKLDVSADTKRVDGPLEGEEVKAQSTLSAADVPLERIPEEPVFDGTEKAGGGMHGESERSPSSETSQSHDKGLFSALEFARKGVDWPEKAAALKSFVKERGVVMSNALRRLSDKMEDLGLLPEKDGDPVEAGGLHAASPDLQSPKGIDLDGSLHSSSHGPKMKGRITLFSKSGCQDSRAARSFLRSKGLSFVEVNVDIFPQRKMELEERTGTSSVPQVFFNNTFVGGIDELNALEAKKELDEKVKDVFETECPATAPQAPVYGEDEAENLKLDECAEVVRKLRERVQVKDRFYKMRLFSRCFPGSEALDIFADDQYCEKEEAVEFGRKVAAKHFIRHVLQENLFEDGNHLYRFLEHDPVVSTKCFNFNGTTNDAEPLSTSEIEVSLRKFTLAIIDSYVSDDGKRVDYQSISMSEEFRRYVKMTELLHRFDPSTLSQEEKLAFFINLYNIMTIHAIIILGHPTGPLDRRRLFGDFQYLVGGYPYSLSAIQNGVLRGNQRPPYQLIKPFGPKDKRLPIALPESQSKSSSGLVLILGRMSWRY</sequence>
<dbReference type="SMART" id="SM00049">
    <property type="entry name" value="DEP"/>
    <property type="match status" value="1"/>
</dbReference>
<dbReference type="InterPro" id="IPR000591">
    <property type="entry name" value="DEP_dom"/>
</dbReference>
<proteinExistence type="predicted"/>
<organism evidence="3 4">
    <name type="scientific">Adiantum capillus-veneris</name>
    <name type="common">Maidenhair fern</name>
    <dbReference type="NCBI Taxonomy" id="13818"/>
    <lineage>
        <taxon>Eukaryota</taxon>
        <taxon>Viridiplantae</taxon>
        <taxon>Streptophyta</taxon>
        <taxon>Embryophyta</taxon>
        <taxon>Tracheophyta</taxon>
        <taxon>Polypodiopsida</taxon>
        <taxon>Polypodiidae</taxon>
        <taxon>Polypodiales</taxon>
        <taxon>Pteridineae</taxon>
        <taxon>Pteridaceae</taxon>
        <taxon>Vittarioideae</taxon>
        <taxon>Adiantum</taxon>
    </lineage>
</organism>
<comment type="caution">
    <text evidence="3">The sequence shown here is derived from an EMBL/GenBank/DDBJ whole genome shotgun (WGS) entry which is preliminary data.</text>
</comment>
<dbReference type="AlphaFoldDB" id="A0A9D4V4W4"/>
<dbReference type="SUPFAM" id="SSF52833">
    <property type="entry name" value="Thioredoxin-like"/>
    <property type="match status" value="1"/>
</dbReference>
<dbReference type="OrthoDB" id="418495at2759"/>
<protein>
    <recommendedName>
        <fullName evidence="2">DEP domain-containing protein</fullName>
    </recommendedName>
</protein>
<dbReference type="CDD" id="cd04371">
    <property type="entry name" value="DEP"/>
    <property type="match status" value="1"/>
</dbReference>
<dbReference type="PRINTS" id="PR00160">
    <property type="entry name" value="GLUTAREDOXIN"/>
</dbReference>
<evidence type="ECO:0000256" key="1">
    <source>
        <dbReference type="SAM" id="MobiDB-lite"/>
    </source>
</evidence>
<dbReference type="SUPFAM" id="SSF46785">
    <property type="entry name" value="Winged helix' DNA-binding domain"/>
    <property type="match status" value="1"/>
</dbReference>
<dbReference type="InterPro" id="IPR036390">
    <property type="entry name" value="WH_DNA-bd_sf"/>
</dbReference>
<dbReference type="InterPro" id="IPR006869">
    <property type="entry name" value="DUF547"/>
</dbReference>